<protein>
    <recommendedName>
        <fullName evidence="3">DUF4358 domain-containing protein</fullName>
    </recommendedName>
</protein>
<accession>Q897X7</accession>
<name>Q897X7_CLOTE</name>
<sequence>MLKTTLKKIIYKEIDTMFNMKNFKKILMPLLVISFMVATFTGCSKSSDAKNVSIKEIGTKIEKEVDLSDMNSGDEAKLEKLYKIKSDDIEEFFLYVPKSNIKASEIAIVKVKDAKKVEDFKKNFTERLDKQSSSFKDYLPDEYFLIEKNVLKTKDNYIFFTISKDVDKVEKIFDESFK</sequence>
<reference evidence="1 2" key="1">
    <citation type="journal article" date="2003" name="Proc. Natl. Acad. Sci. U.S.A.">
        <title>The genome sequence of Clostridium tetani, the causative agent of tetanus disease.</title>
        <authorList>
            <person name="Brueggemann H."/>
            <person name="Baumer S."/>
            <person name="Fricke W.F."/>
            <person name="Wiezer A."/>
            <person name="Liesegang H."/>
            <person name="Decker I."/>
            <person name="Herzberg C."/>
            <person name="Martinez-Arias R."/>
            <person name="Merkl R."/>
            <person name="Henne A."/>
            <person name="Gottschalk G."/>
        </authorList>
    </citation>
    <scope>NUCLEOTIDE SEQUENCE [LARGE SCALE GENOMIC DNA]</scope>
    <source>
        <strain evidence="2">Massachusetts / E88</strain>
    </source>
</reference>
<proteinExistence type="predicted"/>
<dbReference type="AlphaFoldDB" id="Q897X7"/>
<dbReference type="STRING" id="212717.CTC_00593"/>
<organism evidence="1 2">
    <name type="scientific">Clostridium tetani (strain Massachusetts / E88)</name>
    <dbReference type="NCBI Taxonomy" id="212717"/>
    <lineage>
        <taxon>Bacteria</taxon>
        <taxon>Bacillati</taxon>
        <taxon>Bacillota</taxon>
        <taxon>Clostridia</taxon>
        <taxon>Eubacteriales</taxon>
        <taxon>Clostridiaceae</taxon>
        <taxon>Clostridium</taxon>
    </lineage>
</organism>
<dbReference type="OrthoDB" id="1797583at2"/>
<dbReference type="KEGG" id="ctc:CTC_00593"/>
<evidence type="ECO:0008006" key="3">
    <source>
        <dbReference type="Google" id="ProtNLM"/>
    </source>
</evidence>
<gene>
    <name evidence="1" type="ordered locus">CTC_00593</name>
</gene>
<keyword evidence="2" id="KW-1185">Reference proteome</keyword>
<dbReference type="Pfam" id="PF14270">
    <property type="entry name" value="DUF4358"/>
    <property type="match status" value="1"/>
</dbReference>
<dbReference type="Proteomes" id="UP000001412">
    <property type="component" value="Chromosome"/>
</dbReference>
<evidence type="ECO:0000313" key="2">
    <source>
        <dbReference type="Proteomes" id="UP000001412"/>
    </source>
</evidence>
<dbReference type="InterPro" id="IPR025648">
    <property type="entry name" value="DUF4358"/>
</dbReference>
<dbReference type="HOGENOM" id="CLU_111487_0_0_9"/>
<evidence type="ECO:0000313" key="1">
    <source>
        <dbReference type="EMBL" id="AAO35209.1"/>
    </source>
</evidence>
<dbReference type="EMBL" id="AE015927">
    <property type="protein sequence ID" value="AAO35209.1"/>
    <property type="molecule type" value="Genomic_DNA"/>
</dbReference>